<dbReference type="InterPro" id="IPR009003">
    <property type="entry name" value="Peptidase_S1_PA"/>
</dbReference>
<comment type="caution">
    <text evidence="5">The sequence shown here is derived from an EMBL/GenBank/DDBJ whole genome shotgun (WGS) entry which is preliminary data.</text>
</comment>
<keyword evidence="3" id="KW-0732">Signal</keyword>
<dbReference type="GO" id="GO:0006508">
    <property type="term" value="P:proteolysis"/>
    <property type="evidence" value="ECO:0007669"/>
    <property type="project" value="InterPro"/>
</dbReference>
<dbReference type="InterPro" id="IPR000834">
    <property type="entry name" value="Peptidase_M14"/>
</dbReference>
<dbReference type="SUPFAM" id="SSF49464">
    <property type="entry name" value="Carboxypeptidase regulatory domain-like"/>
    <property type="match status" value="1"/>
</dbReference>
<evidence type="ECO:0000313" key="6">
    <source>
        <dbReference type="Proteomes" id="UP000660262"/>
    </source>
</evidence>
<dbReference type="Pfam" id="PF13620">
    <property type="entry name" value="CarboxypepD_reg"/>
    <property type="match status" value="1"/>
</dbReference>
<feature type="signal peptide" evidence="3">
    <location>
        <begin position="1"/>
        <end position="27"/>
    </location>
</feature>
<dbReference type="Gene3D" id="2.60.40.1120">
    <property type="entry name" value="Carboxypeptidase-like, regulatory domain"/>
    <property type="match status" value="1"/>
</dbReference>
<sequence>MMMMMMNSAAVMSAAISLIVMLASSQATLTFAADMNEPVMANTPVAPRTDTMIKAIVNGVTTPPDKIQLATWDNTLLESNAREIENDMARRTELEEASSASGGVEATNGQEGTYVRGASKPPMAYGVPLEIGPNGVGSKDNGTHYQLFDGAHIWKMTIDAPQATSLTIHFSVFYIPQCADGACDLFIYSNEGTTLYYTHDDIRPDRKFVTPPIHGDRVTIEYYERFSHDPPMRLHITSVMQGFRDVSVRSASSTTEETSMSMVPRLQDVYNITDDQDGVIAKGPHGDNGLCNNDITCQLGDGFDKERRAVVQILTGGTSGQTVCTGTLLNTQDSTKQYVITAHHCLGDSGGQSVDYWGFLFNYERECSRFAAPRRFDEFVQGARLLFADRPSDTILLEITSPIPSHYRPYYQRWDTEVDNMPQSSFATHHPSGDYKKISLDRHRASLTTCTFCDRVPNTHFLVSGWDDGTTERGSSGCGLLDATTKRLVAVLSGGSASCPDNNGYDFFGRLSRAYDSGLGRWLMPVNTGVRKMDARDGSSTYAVNSVASSTPAMTADRLLALSPDGSGAGVVTTEGGSAGLVQVKLNAWPEGARTVEVIVATSDTTEGQVSCMGMAGGLALSDTSVRLSDESTLAAQLGGTTFSERCTLRFTSSTSSRQFAGGVTNGAAWYPASGTLQDALYASTGALEMTIEVSDTKAASAHQLDRMAADHERALSGFVMRAAGASGALAGRVVDAATNAGIPGAVVTVNNGVPILVGDDGTYHNALLPGDYSVRVSAPGYAPGTRTVRVIGPVSQYAIALPIATADFALGKVSSVEVESSGEMGVEVHGTCRSLTVRVTNATPNGRIVIARGPGGRAGGFLGHVIAVEAHHDASSLVRAYGHVEVHLRGDVSLRRRLARVRASPSRREDLRRCNGRADKRASRELYVRVRRLACA</sequence>
<evidence type="ECO:0000256" key="3">
    <source>
        <dbReference type="SAM" id="SignalP"/>
    </source>
</evidence>
<evidence type="ECO:0000256" key="2">
    <source>
        <dbReference type="SAM" id="MobiDB-lite"/>
    </source>
</evidence>
<dbReference type="Gene3D" id="2.40.10.10">
    <property type="entry name" value="Trypsin-like serine proteases"/>
    <property type="match status" value="2"/>
</dbReference>
<evidence type="ECO:0000313" key="5">
    <source>
        <dbReference type="EMBL" id="GHP09991.1"/>
    </source>
</evidence>
<dbReference type="GO" id="GO:0004252">
    <property type="term" value="F:serine-type endopeptidase activity"/>
    <property type="evidence" value="ECO:0007669"/>
    <property type="project" value="InterPro"/>
</dbReference>
<organism evidence="5 6">
    <name type="scientific">Pycnococcus provasolii</name>
    <dbReference type="NCBI Taxonomy" id="41880"/>
    <lineage>
        <taxon>Eukaryota</taxon>
        <taxon>Viridiplantae</taxon>
        <taxon>Chlorophyta</taxon>
        <taxon>Pseudoscourfieldiophyceae</taxon>
        <taxon>Pseudoscourfieldiales</taxon>
        <taxon>Pycnococcaceae</taxon>
        <taxon>Pycnococcus</taxon>
    </lineage>
</organism>
<feature type="chain" id="PRO_5032293155" description="Peptidase M14 domain-containing protein" evidence="3">
    <location>
        <begin position="28"/>
        <end position="937"/>
    </location>
</feature>
<dbReference type="Pfam" id="PF00246">
    <property type="entry name" value="Peptidase_M14"/>
    <property type="match status" value="1"/>
</dbReference>
<feature type="domain" description="Peptidase M14" evidence="4">
    <location>
        <begin position="655"/>
        <end position="711"/>
    </location>
</feature>
<dbReference type="GO" id="GO:0004181">
    <property type="term" value="F:metallocarboxypeptidase activity"/>
    <property type="evidence" value="ECO:0007669"/>
    <property type="project" value="InterPro"/>
</dbReference>
<dbReference type="GO" id="GO:0008270">
    <property type="term" value="F:zinc ion binding"/>
    <property type="evidence" value="ECO:0007669"/>
    <property type="project" value="InterPro"/>
</dbReference>
<comment type="similarity">
    <text evidence="1">Belongs to the peptidase M14 family.</text>
</comment>
<proteinExistence type="inferred from homology"/>
<reference evidence="5" key="1">
    <citation type="submission" date="2020-10" db="EMBL/GenBank/DDBJ databases">
        <title>Unveiling of a novel bifunctional photoreceptor, Dualchrome1, isolated from a cosmopolitan green alga.</title>
        <authorList>
            <person name="Suzuki S."/>
            <person name="Kawachi M."/>
        </authorList>
    </citation>
    <scope>NUCLEOTIDE SEQUENCE</scope>
    <source>
        <strain evidence="5">NIES 2893</strain>
    </source>
</reference>
<dbReference type="PANTHER" id="PTHR36234:SF5">
    <property type="entry name" value="LYSYL ENDOPEPTIDASE"/>
    <property type="match status" value="1"/>
</dbReference>
<dbReference type="Proteomes" id="UP000660262">
    <property type="component" value="Unassembled WGS sequence"/>
</dbReference>
<dbReference type="Gene3D" id="3.40.630.10">
    <property type="entry name" value="Zn peptidases"/>
    <property type="match status" value="1"/>
</dbReference>
<dbReference type="PANTHER" id="PTHR36234">
    <property type="entry name" value="LYSYL ENDOPEPTIDASE"/>
    <property type="match status" value="1"/>
</dbReference>
<name>A0A830HWZ7_9CHLO</name>
<dbReference type="InterPro" id="IPR043504">
    <property type="entry name" value="Peptidase_S1_PA_chymotrypsin"/>
</dbReference>
<dbReference type="InterPro" id="IPR008969">
    <property type="entry name" value="CarboxyPept-like_regulatory"/>
</dbReference>
<feature type="region of interest" description="Disordered" evidence="2">
    <location>
        <begin position="92"/>
        <end position="114"/>
    </location>
</feature>
<dbReference type="Pfam" id="PF13365">
    <property type="entry name" value="Trypsin_2"/>
    <property type="match status" value="1"/>
</dbReference>
<dbReference type="SUPFAM" id="SSF53187">
    <property type="entry name" value="Zn-dependent exopeptidases"/>
    <property type="match status" value="1"/>
</dbReference>
<dbReference type="SUPFAM" id="SSF50494">
    <property type="entry name" value="Trypsin-like serine proteases"/>
    <property type="match status" value="1"/>
</dbReference>
<gene>
    <name evidence="5" type="ORF">PPROV_000872400</name>
</gene>
<dbReference type="OrthoDB" id="2333706at2759"/>
<accession>A0A830HWZ7</accession>
<evidence type="ECO:0000256" key="1">
    <source>
        <dbReference type="ARBA" id="ARBA00005988"/>
    </source>
</evidence>
<protein>
    <recommendedName>
        <fullName evidence="4">Peptidase M14 domain-containing protein</fullName>
    </recommendedName>
</protein>
<dbReference type="AlphaFoldDB" id="A0A830HWZ7"/>
<evidence type="ECO:0000259" key="4">
    <source>
        <dbReference type="Pfam" id="PF00246"/>
    </source>
</evidence>
<dbReference type="EMBL" id="BNJQ01000027">
    <property type="protein sequence ID" value="GHP09991.1"/>
    <property type="molecule type" value="Genomic_DNA"/>
</dbReference>
<keyword evidence="6" id="KW-1185">Reference proteome</keyword>